<reference evidence="3" key="1">
    <citation type="submission" date="2021-02" db="EMBL/GenBank/DDBJ databases">
        <authorList>
            <person name="Nowell W R."/>
        </authorList>
    </citation>
    <scope>NUCLEOTIDE SEQUENCE</scope>
</reference>
<feature type="non-terminal residue" evidence="3">
    <location>
        <position position="489"/>
    </location>
</feature>
<dbReference type="AlphaFoldDB" id="A0A8S3AW58"/>
<evidence type="ECO:0000259" key="2">
    <source>
        <dbReference type="Pfam" id="PF19704"/>
    </source>
</evidence>
<dbReference type="InterPro" id="IPR012582">
    <property type="entry name" value="DNAPKcs_CC3"/>
</dbReference>
<evidence type="ECO:0000259" key="1">
    <source>
        <dbReference type="Pfam" id="PF08163"/>
    </source>
</evidence>
<organism evidence="3 4">
    <name type="scientific">Rotaria magnacalcarata</name>
    <dbReference type="NCBI Taxonomy" id="392030"/>
    <lineage>
        <taxon>Eukaryota</taxon>
        <taxon>Metazoa</taxon>
        <taxon>Spiralia</taxon>
        <taxon>Gnathifera</taxon>
        <taxon>Rotifera</taxon>
        <taxon>Eurotatoria</taxon>
        <taxon>Bdelloidea</taxon>
        <taxon>Philodinida</taxon>
        <taxon>Philodinidae</taxon>
        <taxon>Rotaria</taxon>
    </lineage>
</organism>
<gene>
    <name evidence="3" type="ORF">BYL167_LOCUS46498</name>
</gene>
<name>A0A8S3AW58_9BILA</name>
<dbReference type="InterPro" id="IPR011989">
    <property type="entry name" value="ARM-like"/>
</dbReference>
<proteinExistence type="predicted"/>
<dbReference type="GO" id="GO:0005634">
    <property type="term" value="C:nucleus"/>
    <property type="evidence" value="ECO:0007669"/>
    <property type="project" value="InterPro"/>
</dbReference>
<dbReference type="Pfam" id="PF19704">
    <property type="entry name" value="DNAPKcs_CC5"/>
    <property type="match status" value="1"/>
</dbReference>
<dbReference type="Gene3D" id="1.25.10.10">
    <property type="entry name" value="Leucine-rich Repeat Variant"/>
    <property type="match status" value="1"/>
</dbReference>
<dbReference type="Pfam" id="PF08163">
    <property type="entry name" value="DNAPKcs_CC3"/>
    <property type="match status" value="1"/>
</dbReference>
<accession>A0A8S3AW58</accession>
<dbReference type="InterPro" id="IPR045581">
    <property type="entry name" value="DNAPKcs_CC5"/>
</dbReference>
<dbReference type="EMBL" id="CAJOBH010131726">
    <property type="protein sequence ID" value="CAF4760770.1"/>
    <property type="molecule type" value="Genomic_DNA"/>
</dbReference>
<dbReference type="InterPro" id="IPR016024">
    <property type="entry name" value="ARM-type_fold"/>
</dbReference>
<protein>
    <submittedName>
        <fullName evidence="3">Uncharacterized protein</fullName>
    </submittedName>
</protein>
<feature type="domain" description="DNA-dependent protein kinase catalytic subunit CC3" evidence="1">
    <location>
        <begin position="2"/>
        <end position="57"/>
    </location>
</feature>
<dbReference type="SUPFAM" id="SSF48371">
    <property type="entry name" value="ARM repeat"/>
    <property type="match status" value="1"/>
</dbReference>
<feature type="domain" description="DNA-dependent protein kinase catalytic subunit CC5" evidence="2">
    <location>
        <begin position="67"/>
        <end position="473"/>
    </location>
</feature>
<comment type="caution">
    <text evidence="3">The sequence shown here is derived from an EMBL/GenBank/DDBJ whole genome shotgun (WGS) entry which is preliminary data.</text>
</comment>
<evidence type="ECO:0000313" key="3">
    <source>
        <dbReference type="EMBL" id="CAF4760770.1"/>
    </source>
</evidence>
<evidence type="ECO:0000313" key="4">
    <source>
        <dbReference type="Proteomes" id="UP000681967"/>
    </source>
</evidence>
<sequence>MRLITHTHTVFKPYARYWLTPIIQMCNQVFEKSSDGLNTFLIDTIVILLSWNSVAIPSELDTMSVQRLLEYLFLNCTHTNSLVMKSNLDLIKKLIESWHQRIHTPTLIIYKLISDPDIKSKQNAIGLSLIGILLANKILPYNEINDLTEDKFNETLLKNMKNSFRNIYAAAAEVVGMLLNVKKLKGQSNQRLLEQLSFILKWHSGQGLQDTYVTCIYSLQKHYPEIVDKTVMNKLMFGLKKLYGDFKMECLEALGANITEFESAYLELKAAGILDILIHKDFSIRCVALRLLHKLLPQLTHEQLFEIAQVLSVDGPNECQYWTLEISKWMYDYITQQITSEKSISSKPISEPFYHHVREQLLQFLSSKNEYIRVNCRNFWCDPKRLSISSHHRLIALVDQLYSIKTENEYLNYCTNFLLERTTHNPDYNRFIFENPLDKCIFQEFPLVCNWRQHHHTYMTPLFTLQSQSTNDPNKPNIMTVDPVHYMQT</sequence>
<dbReference type="Proteomes" id="UP000681967">
    <property type="component" value="Unassembled WGS sequence"/>
</dbReference>
<dbReference type="GO" id="GO:0006303">
    <property type="term" value="P:double-strand break repair via nonhomologous end joining"/>
    <property type="evidence" value="ECO:0007669"/>
    <property type="project" value="InterPro"/>
</dbReference>